<comment type="caution">
    <text evidence="2">The sequence shown here is derived from an EMBL/GenBank/DDBJ whole genome shotgun (WGS) entry which is preliminary data.</text>
</comment>
<dbReference type="EMBL" id="JAHSPG010000006">
    <property type="protein sequence ID" value="MBV4357600.1"/>
    <property type="molecule type" value="Genomic_DNA"/>
</dbReference>
<feature type="region of interest" description="Disordered" evidence="1">
    <location>
        <begin position="63"/>
        <end position="82"/>
    </location>
</feature>
<dbReference type="RefSeq" id="WP_217791254.1">
    <property type="nucleotide sequence ID" value="NZ_JAHSPG010000006.1"/>
</dbReference>
<gene>
    <name evidence="2" type="ORF">KTO63_10605</name>
</gene>
<evidence type="ECO:0000256" key="1">
    <source>
        <dbReference type="SAM" id="MobiDB-lite"/>
    </source>
</evidence>
<evidence type="ECO:0000313" key="3">
    <source>
        <dbReference type="Proteomes" id="UP000812270"/>
    </source>
</evidence>
<organism evidence="2 3">
    <name type="scientific">Pinibacter aurantiacus</name>
    <dbReference type="NCBI Taxonomy" id="2851599"/>
    <lineage>
        <taxon>Bacteria</taxon>
        <taxon>Pseudomonadati</taxon>
        <taxon>Bacteroidota</taxon>
        <taxon>Chitinophagia</taxon>
        <taxon>Chitinophagales</taxon>
        <taxon>Chitinophagaceae</taxon>
        <taxon>Pinibacter</taxon>
    </lineage>
</organism>
<name>A0A9E2W2Q8_9BACT</name>
<protein>
    <submittedName>
        <fullName evidence="2">Uncharacterized protein</fullName>
    </submittedName>
</protein>
<reference evidence="2" key="1">
    <citation type="submission" date="2021-06" db="EMBL/GenBank/DDBJ databases">
        <authorList>
            <person name="Huq M.A."/>
        </authorList>
    </citation>
    <scope>NUCLEOTIDE SEQUENCE</scope>
    <source>
        <strain evidence="2">MAH-26</strain>
    </source>
</reference>
<dbReference type="AlphaFoldDB" id="A0A9E2W2Q8"/>
<dbReference type="Proteomes" id="UP000812270">
    <property type="component" value="Unassembled WGS sequence"/>
</dbReference>
<proteinExistence type="predicted"/>
<sequence length="82" mass="9422">MTQVLHFNVENGNSKTTVVEDATASNIFWSDYFTKSYVDQTDHFPFKNSFDLMGRPLEAKKLSSSVHSHKSLARKVRRSKAR</sequence>
<keyword evidence="3" id="KW-1185">Reference proteome</keyword>
<feature type="compositionally biased region" description="Basic residues" evidence="1">
    <location>
        <begin position="67"/>
        <end position="82"/>
    </location>
</feature>
<accession>A0A9E2W2Q8</accession>
<evidence type="ECO:0000313" key="2">
    <source>
        <dbReference type="EMBL" id="MBV4357600.1"/>
    </source>
</evidence>